<dbReference type="PANTHER" id="PTHR47160">
    <property type="entry name" value="PUTATIVE-RELATED"/>
    <property type="match status" value="1"/>
</dbReference>
<evidence type="ECO:0000313" key="5">
    <source>
        <dbReference type="EnsemblMetazoa" id="XP_016657499.2"/>
    </source>
</evidence>
<dbReference type="PROSITE" id="PS01007">
    <property type="entry name" value="TRANSPOSASE_MUTATOR"/>
    <property type="match status" value="1"/>
</dbReference>
<dbReference type="Proteomes" id="UP000007819">
    <property type="component" value="Chromosome X"/>
</dbReference>
<sequence length="468" mass="54221">MDLADIIINHDHNYFGVQEPVVDHNEPLLPVAVVRPQSYTVVLGIQRGTEIIRDNLGYMYYKNKVTDTKIYLSCYEKKLEGQCHATAHISPDRNDDRLTLSKRHYHGVREFNLNVPLLRQEITERALEKTINSYTPRGIYMQAIANFPEAAENYTFVQSVERMRRLRRTFFPQTPRNMANLHDLLTAVDNECFAMTLQNPPNRFYQGPLLIEGTVSGVIFCNVANINAIAPDLRNVRVAGCDGTFKTVPKFLENDAYQLFSFQVVFKDVSFPLVHALLIGKTQQIYVELLHYIRNVLPLCYDQLTIITDFEQGLINAVNLVFPESKHQGCYFHYCQAVIRYARNKRSNLFQLFKADNNAARVLRMILALPYLPATQIGDVLPSMEDGFNSIVEYVNQFPYLALQLNQFMFNYIWGYWFITMGPAAVTVFNQDIRTNNYVESYHASLLRLIKPHPKVWEFLKKERKVIH</sequence>
<dbReference type="KEGG" id="api:100571572"/>
<evidence type="ECO:0000256" key="1">
    <source>
        <dbReference type="ARBA" id="ARBA00022578"/>
    </source>
</evidence>
<proteinExistence type="predicted"/>
<dbReference type="GO" id="GO:0004803">
    <property type="term" value="F:transposase activity"/>
    <property type="evidence" value="ECO:0007669"/>
    <property type="project" value="InterPro"/>
</dbReference>
<evidence type="ECO:0000259" key="4">
    <source>
        <dbReference type="Pfam" id="PF10551"/>
    </source>
</evidence>
<accession>A0A8R2H367</accession>
<keyword evidence="2" id="KW-0238">DNA-binding</keyword>
<keyword evidence="1" id="KW-0815">Transposition</keyword>
<evidence type="ECO:0000313" key="6">
    <source>
        <dbReference type="Proteomes" id="UP000007819"/>
    </source>
</evidence>
<dbReference type="OrthoDB" id="6577365at2759"/>
<dbReference type="GO" id="GO:0003677">
    <property type="term" value="F:DNA binding"/>
    <property type="evidence" value="ECO:0007669"/>
    <property type="project" value="UniProtKB-KW"/>
</dbReference>
<evidence type="ECO:0000256" key="2">
    <source>
        <dbReference type="ARBA" id="ARBA00023125"/>
    </source>
</evidence>
<dbReference type="AlphaFoldDB" id="A0A8R2H367"/>
<keyword evidence="3" id="KW-0233">DNA recombination</keyword>
<evidence type="ECO:0000256" key="3">
    <source>
        <dbReference type="ARBA" id="ARBA00023172"/>
    </source>
</evidence>
<dbReference type="Gene3D" id="2.20.25.240">
    <property type="match status" value="1"/>
</dbReference>
<feature type="domain" description="MULE transposase" evidence="4">
    <location>
        <begin position="240"/>
        <end position="336"/>
    </location>
</feature>
<dbReference type="EnsemblMetazoa" id="XM_016802010.2">
    <property type="protein sequence ID" value="XP_016657499.2"/>
    <property type="gene ID" value="LOC100571572"/>
</dbReference>
<keyword evidence="6" id="KW-1185">Reference proteome</keyword>
<dbReference type="RefSeq" id="XP_016657499.2">
    <property type="nucleotide sequence ID" value="XM_016802010.2"/>
</dbReference>
<reference evidence="5" key="2">
    <citation type="submission" date="2022-06" db="UniProtKB">
        <authorList>
            <consortium name="EnsemblMetazoa"/>
        </authorList>
    </citation>
    <scope>IDENTIFICATION</scope>
</reference>
<dbReference type="InterPro" id="IPR001207">
    <property type="entry name" value="Transposase_mutator"/>
</dbReference>
<reference evidence="6" key="1">
    <citation type="submission" date="2010-06" db="EMBL/GenBank/DDBJ databases">
        <authorList>
            <person name="Jiang H."/>
            <person name="Abraham K."/>
            <person name="Ali S."/>
            <person name="Alsbrooks S.L."/>
            <person name="Anim B.N."/>
            <person name="Anosike U.S."/>
            <person name="Attaway T."/>
            <person name="Bandaranaike D.P."/>
            <person name="Battles P.K."/>
            <person name="Bell S.N."/>
            <person name="Bell A.V."/>
            <person name="Beltran B."/>
            <person name="Bickham C."/>
            <person name="Bustamante Y."/>
            <person name="Caleb T."/>
            <person name="Canada A."/>
            <person name="Cardenas V."/>
            <person name="Carter K."/>
            <person name="Chacko J."/>
            <person name="Chandrabose M.N."/>
            <person name="Chavez D."/>
            <person name="Chavez A."/>
            <person name="Chen L."/>
            <person name="Chu H.-S."/>
            <person name="Claassen K.J."/>
            <person name="Cockrell R."/>
            <person name="Collins M."/>
            <person name="Cooper J.A."/>
            <person name="Cree A."/>
            <person name="Curry S.M."/>
            <person name="Da Y."/>
            <person name="Dao M.D."/>
            <person name="Das B."/>
            <person name="Davila M.-L."/>
            <person name="Davy-Carroll L."/>
            <person name="Denson S."/>
            <person name="Dinh H."/>
            <person name="Ebong V.E."/>
            <person name="Edwards J.R."/>
            <person name="Egan A."/>
            <person name="El-Daye J."/>
            <person name="Escobedo L."/>
            <person name="Fernandez S."/>
            <person name="Fernando P.R."/>
            <person name="Flagg N."/>
            <person name="Forbes L.D."/>
            <person name="Fowler R.G."/>
            <person name="Fu Q."/>
            <person name="Gabisi R.A."/>
            <person name="Ganer J."/>
            <person name="Garbino Pronczuk A."/>
            <person name="Garcia R.M."/>
            <person name="Garner T."/>
            <person name="Garrett T.E."/>
            <person name="Gonzalez D.A."/>
            <person name="Hamid H."/>
            <person name="Hawkins E.S."/>
            <person name="Hirani K."/>
            <person name="Hogues M.E."/>
            <person name="Hollins B."/>
            <person name="Hsiao C.-H."/>
            <person name="Jabil R."/>
            <person name="James M.L."/>
            <person name="Jhangiani S.N."/>
            <person name="Johnson B."/>
            <person name="Johnson Q."/>
            <person name="Joshi V."/>
            <person name="Kalu J.B."/>
            <person name="Kam C."/>
            <person name="Kashfia A."/>
            <person name="Keebler J."/>
            <person name="Kisamo H."/>
            <person name="Kovar C.L."/>
            <person name="Lago L.A."/>
            <person name="Lai C.-Y."/>
            <person name="Laidlaw J."/>
            <person name="Lara F."/>
            <person name="Le T.-K."/>
            <person name="Lee S.L."/>
            <person name="Legall F.H."/>
            <person name="Lemon S.J."/>
            <person name="Lewis L.R."/>
            <person name="Li B."/>
            <person name="Liu Y."/>
            <person name="Liu Y.-S."/>
            <person name="Lopez J."/>
            <person name="Lozado R.J."/>
            <person name="Lu J."/>
            <person name="Madu R.C."/>
            <person name="Maheshwari M."/>
            <person name="Maheshwari R."/>
            <person name="Malloy K."/>
            <person name="Martinez E."/>
            <person name="Mathew T."/>
            <person name="Mercado I.C."/>
            <person name="Mercado C."/>
            <person name="Meyer B."/>
            <person name="Montgomery K."/>
            <person name="Morgan M.B."/>
            <person name="Munidasa M."/>
            <person name="Nazareth L.V."/>
            <person name="Nelson J."/>
            <person name="Ng B.M."/>
            <person name="Nguyen N.B."/>
            <person name="Nguyen P.Q."/>
            <person name="Nguyen T."/>
            <person name="Obregon M."/>
            <person name="Okwuonu G.O."/>
            <person name="Onwere C.G."/>
            <person name="Orozco G."/>
            <person name="Parra A."/>
            <person name="Patel S."/>
            <person name="Patil S."/>
            <person name="Perez A."/>
            <person name="Perez Y."/>
            <person name="Pham C."/>
            <person name="Primus E.L."/>
            <person name="Pu L.-L."/>
            <person name="Puazo M."/>
            <person name="Qin X."/>
            <person name="Quiroz J.B."/>
            <person name="Reese J."/>
            <person name="Richards S."/>
            <person name="Rives C.M."/>
            <person name="Robberts R."/>
            <person name="Ruiz S.J."/>
            <person name="Ruiz M.J."/>
            <person name="Santibanez J."/>
            <person name="Schneider B.W."/>
            <person name="Sisson I."/>
            <person name="Smith M."/>
            <person name="Sodergren E."/>
            <person name="Song X.-Z."/>
            <person name="Song B.B."/>
            <person name="Summersgill H."/>
            <person name="Thelus R."/>
            <person name="Thornton R.D."/>
            <person name="Trejos Z.Y."/>
            <person name="Usmani K."/>
            <person name="Vattathil S."/>
            <person name="Villasana D."/>
            <person name="Walker D.L."/>
            <person name="Wang S."/>
            <person name="Wang K."/>
            <person name="White C.S."/>
            <person name="Williams A.C."/>
            <person name="Williamson J."/>
            <person name="Wilson K."/>
            <person name="Woghiren I.O."/>
            <person name="Woodworth J.R."/>
            <person name="Worley K.C."/>
            <person name="Wright R.A."/>
            <person name="Wu W."/>
            <person name="Young L."/>
            <person name="Zhang L."/>
            <person name="Zhang J."/>
            <person name="Zhu Y."/>
            <person name="Muzny D.M."/>
            <person name="Weinstock G."/>
            <person name="Gibbs R.A."/>
        </authorList>
    </citation>
    <scope>NUCLEOTIDE SEQUENCE [LARGE SCALE GENOMIC DNA]</scope>
    <source>
        <strain evidence="6">LSR1</strain>
    </source>
</reference>
<dbReference type="PANTHER" id="PTHR47160:SF10">
    <property type="entry name" value="MULE TRANSPOSASE DOMAIN-CONTAINING PROTEIN"/>
    <property type="match status" value="1"/>
</dbReference>
<name>A0A8R2H367_ACYPI</name>
<dbReference type="GeneID" id="100571572"/>
<dbReference type="GO" id="GO:0006313">
    <property type="term" value="P:DNA transposition"/>
    <property type="evidence" value="ECO:0007669"/>
    <property type="project" value="InterPro"/>
</dbReference>
<protein>
    <recommendedName>
        <fullName evidence="4">MULE transposase domain-containing protein</fullName>
    </recommendedName>
</protein>
<dbReference type="Pfam" id="PF10551">
    <property type="entry name" value="MULE"/>
    <property type="match status" value="1"/>
</dbReference>
<dbReference type="InterPro" id="IPR018289">
    <property type="entry name" value="MULE_transposase_dom"/>
</dbReference>
<organism evidence="5 6">
    <name type="scientific">Acyrthosiphon pisum</name>
    <name type="common">Pea aphid</name>
    <dbReference type="NCBI Taxonomy" id="7029"/>
    <lineage>
        <taxon>Eukaryota</taxon>
        <taxon>Metazoa</taxon>
        <taxon>Ecdysozoa</taxon>
        <taxon>Arthropoda</taxon>
        <taxon>Hexapoda</taxon>
        <taxon>Insecta</taxon>
        <taxon>Pterygota</taxon>
        <taxon>Neoptera</taxon>
        <taxon>Paraneoptera</taxon>
        <taxon>Hemiptera</taxon>
        <taxon>Sternorrhyncha</taxon>
        <taxon>Aphidomorpha</taxon>
        <taxon>Aphidoidea</taxon>
        <taxon>Aphididae</taxon>
        <taxon>Macrosiphini</taxon>
        <taxon>Acyrthosiphon</taxon>
    </lineage>
</organism>